<evidence type="ECO:0000313" key="2">
    <source>
        <dbReference type="EMBL" id="KAH0816810.1"/>
    </source>
</evidence>
<dbReference type="SUPFAM" id="SSF53098">
    <property type="entry name" value="Ribonuclease H-like"/>
    <property type="match status" value="1"/>
</dbReference>
<dbReference type="GO" id="GO:0003676">
    <property type="term" value="F:nucleic acid binding"/>
    <property type="evidence" value="ECO:0007669"/>
    <property type="project" value="InterPro"/>
</dbReference>
<dbReference type="Gene3D" id="3.30.420.10">
    <property type="entry name" value="Ribonuclease H-like superfamily/Ribonuclease H"/>
    <property type="match status" value="1"/>
</dbReference>
<keyword evidence="3" id="KW-1185">Reference proteome</keyword>
<name>A0A8J6HLH2_TENMO</name>
<feature type="region of interest" description="Disordered" evidence="1">
    <location>
        <begin position="1"/>
        <end position="25"/>
    </location>
</feature>
<accession>A0A8J6HLH2</accession>
<dbReference type="InterPro" id="IPR036397">
    <property type="entry name" value="RNaseH_sf"/>
</dbReference>
<comment type="caution">
    <text evidence="2">The sequence shown here is derived from an EMBL/GenBank/DDBJ whole genome shotgun (WGS) entry which is preliminary data.</text>
</comment>
<dbReference type="AlphaFoldDB" id="A0A8J6HLH2"/>
<dbReference type="EMBL" id="JABDTM020020891">
    <property type="protein sequence ID" value="KAH0816810.1"/>
    <property type="molecule type" value="Genomic_DNA"/>
</dbReference>
<feature type="compositionally biased region" description="Polar residues" evidence="1">
    <location>
        <begin position="14"/>
        <end position="24"/>
    </location>
</feature>
<reference evidence="2" key="1">
    <citation type="journal article" date="2020" name="J Insects Food Feed">
        <title>The yellow mealworm (Tenebrio molitor) genome: a resource for the emerging insects as food and feed industry.</title>
        <authorList>
            <person name="Eriksson T."/>
            <person name="Andere A."/>
            <person name="Kelstrup H."/>
            <person name="Emery V."/>
            <person name="Picard C."/>
        </authorList>
    </citation>
    <scope>NUCLEOTIDE SEQUENCE</scope>
    <source>
        <strain evidence="2">Stoneville</strain>
        <tissue evidence="2">Whole head</tissue>
    </source>
</reference>
<evidence type="ECO:0000256" key="1">
    <source>
        <dbReference type="SAM" id="MobiDB-lite"/>
    </source>
</evidence>
<dbReference type="Proteomes" id="UP000719412">
    <property type="component" value="Unassembled WGS sequence"/>
</dbReference>
<protein>
    <recommendedName>
        <fullName evidence="4">RNase H type-1 domain-containing protein</fullName>
    </recommendedName>
</protein>
<organism evidence="2 3">
    <name type="scientific">Tenebrio molitor</name>
    <name type="common">Yellow mealworm beetle</name>
    <dbReference type="NCBI Taxonomy" id="7067"/>
    <lineage>
        <taxon>Eukaryota</taxon>
        <taxon>Metazoa</taxon>
        <taxon>Ecdysozoa</taxon>
        <taxon>Arthropoda</taxon>
        <taxon>Hexapoda</taxon>
        <taxon>Insecta</taxon>
        <taxon>Pterygota</taxon>
        <taxon>Neoptera</taxon>
        <taxon>Endopterygota</taxon>
        <taxon>Coleoptera</taxon>
        <taxon>Polyphaga</taxon>
        <taxon>Cucujiformia</taxon>
        <taxon>Tenebrionidae</taxon>
        <taxon>Tenebrio</taxon>
    </lineage>
</organism>
<sequence>MKEGTGLRGHLRTAPSSDDQSGVRTGSIAKDQSGFVLSVGPPLNSQSVLNGLQQDPHQMRNYLLLEIVELVKRLGTRGMTVAFAWVKGHAKIQGNERVDTLAEAAITTGVEERGAMPVCPPCISRHWLRLQTQHARNPTHLFRLGIKNSPLCECGEVGTLNHIIFSCPQNNPHTQLLLTHLTTSNIPFPTSLECPLAKPNIDIYKALFKQEVCTPVTFLATAFEVICRAQVVRYYKCIMPKVVSLETKRSVLKCKCYTHFKRDRPDLSNDAIINRLVDIFNHQPLPHESERRGTSRTKLESAADLVIPAKNHRWVLRIRASVTDLLSDPTLVAQLSDSSGLSGGFSGQRAWMTRGFSTTVNGNRQRYDTIIFGLFDGPEGWQRRTISTMAFGNPPSGMIADPERHARDSQLATCGTAARSAVADREINTRDLDLISLDDKASRRPKTGWHKDSTKRTLKNETRKKQTKTENETESETERKLKVIR</sequence>
<reference evidence="2" key="2">
    <citation type="submission" date="2021-08" db="EMBL/GenBank/DDBJ databases">
        <authorList>
            <person name="Eriksson T."/>
        </authorList>
    </citation>
    <scope>NUCLEOTIDE SEQUENCE</scope>
    <source>
        <strain evidence="2">Stoneville</strain>
        <tissue evidence="2">Whole head</tissue>
    </source>
</reference>
<evidence type="ECO:0000313" key="3">
    <source>
        <dbReference type="Proteomes" id="UP000719412"/>
    </source>
</evidence>
<dbReference type="InterPro" id="IPR012337">
    <property type="entry name" value="RNaseH-like_sf"/>
</dbReference>
<feature type="compositionally biased region" description="Basic and acidic residues" evidence="1">
    <location>
        <begin position="449"/>
        <end position="485"/>
    </location>
</feature>
<proteinExistence type="predicted"/>
<evidence type="ECO:0008006" key="4">
    <source>
        <dbReference type="Google" id="ProtNLM"/>
    </source>
</evidence>
<gene>
    <name evidence="2" type="ORF">GEV33_005980</name>
</gene>
<feature type="region of interest" description="Disordered" evidence="1">
    <location>
        <begin position="440"/>
        <end position="485"/>
    </location>
</feature>